<feature type="compositionally biased region" description="Basic residues" evidence="1">
    <location>
        <begin position="80"/>
        <end position="90"/>
    </location>
</feature>
<accession>A0ABT5Z052</accession>
<protein>
    <submittedName>
        <fullName evidence="2">Uncharacterized protein</fullName>
    </submittedName>
</protein>
<feature type="region of interest" description="Disordered" evidence="1">
    <location>
        <begin position="59"/>
        <end position="90"/>
    </location>
</feature>
<evidence type="ECO:0000313" key="2">
    <source>
        <dbReference type="EMBL" id="MDF2257209.1"/>
    </source>
</evidence>
<proteinExistence type="predicted"/>
<gene>
    <name evidence="2" type="ORF">P2L57_16150</name>
</gene>
<reference evidence="2 3" key="1">
    <citation type="submission" date="2023-03" db="EMBL/GenBank/DDBJ databases">
        <title>Draft genome sequence of type strain Streptomyces ferralitis JCM 14344.</title>
        <authorList>
            <person name="Klaysubun C."/>
            <person name="Duangmal K."/>
        </authorList>
    </citation>
    <scope>NUCLEOTIDE SEQUENCE [LARGE SCALE GENOMIC DNA]</scope>
    <source>
        <strain evidence="2 3">JCM 14344</strain>
    </source>
</reference>
<evidence type="ECO:0000256" key="1">
    <source>
        <dbReference type="SAM" id="MobiDB-lite"/>
    </source>
</evidence>
<dbReference type="Proteomes" id="UP001220022">
    <property type="component" value="Unassembled WGS sequence"/>
</dbReference>
<organism evidence="2 3">
    <name type="scientific">Streptantibioticus ferralitis</name>
    <dbReference type="NCBI Taxonomy" id="236510"/>
    <lineage>
        <taxon>Bacteria</taxon>
        <taxon>Bacillati</taxon>
        <taxon>Actinomycetota</taxon>
        <taxon>Actinomycetes</taxon>
        <taxon>Kitasatosporales</taxon>
        <taxon>Streptomycetaceae</taxon>
        <taxon>Streptantibioticus</taxon>
    </lineage>
</organism>
<dbReference type="RefSeq" id="WP_275814862.1">
    <property type="nucleotide sequence ID" value="NZ_BAAANM010000023.1"/>
</dbReference>
<sequence length="90" mass="9603">MLVSHLIAAVYVQDPETREELVLLPGECPPAEIAVLITNPAAWDVPPPREVEVVGVEEMVDNTVSAPQDEEGETGGGKKSPPRRSRSSSA</sequence>
<keyword evidence="3" id="KW-1185">Reference proteome</keyword>
<name>A0ABT5Z052_9ACTN</name>
<evidence type="ECO:0000313" key="3">
    <source>
        <dbReference type="Proteomes" id="UP001220022"/>
    </source>
</evidence>
<dbReference type="EMBL" id="JARHTQ010000009">
    <property type="protein sequence ID" value="MDF2257209.1"/>
    <property type="molecule type" value="Genomic_DNA"/>
</dbReference>
<comment type="caution">
    <text evidence="2">The sequence shown here is derived from an EMBL/GenBank/DDBJ whole genome shotgun (WGS) entry which is preliminary data.</text>
</comment>